<protein>
    <submittedName>
        <fullName evidence="1">Uncharacterized protein</fullName>
    </submittedName>
</protein>
<gene>
    <name evidence="1" type="ORF">EST38_g6845</name>
</gene>
<dbReference type="AlphaFoldDB" id="A0A4Q2DIV5"/>
<accession>A0A4Q2DIV5</accession>
<name>A0A4Q2DIV5_9AGAR</name>
<dbReference type="Proteomes" id="UP000290288">
    <property type="component" value="Unassembled WGS sequence"/>
</dbReference>
<sequence length="219" mass="25272">MRQPKKHHSVKARLNANHAKAQKSYIKHKDKINEQWCQLYCQQHPLPEEEVLIPSTTVATAPNPGQYWVKISQKVPAQLQAIVGPCAKILFSLFSRIYNLTTHNADQTIPSPQYMLKFYTTQELTNHFLVTKLHIGGFVVQNVINNLLDAARHGIRRPPTSPELRQVLEFLNSHTHFRHDNLQLFWRLVLTAPVPSIVHQVSAIEFQTEQQTEQLLKRP</sequence>
<dbReference type="EMBL" id="SDEE01000227">
    <property type="protein sequence ID" value="RXW19001.1"/>
    <property type="molecule type" value="Genomic_DNA"/>
</dbReference>
<comment type="caution">
    <text evidence="1">The sequence shown here is derived from an EMBL/GenBank/DDBJ whole genome shotgun (WGS) entry which is preliminary data.</text>
</comment>
<organism evidence="1 2">
    <name type="scientific">Candolleomyces aberdarensis</name>
    <dbReference type="NCBI Taxonomy" id="2316362"/>
    <lineage>
        <taxon>Eukaryota</taxon>
        <taxon>Fungi</taxon>
        <taxon>Dikarya</taxon>
        <taxon>Basidiomycota</taxon>
        <taxon>Agaricomycotina</taxon>
        <taxon>Agaricomycetes</taxon>
        <taxon>Agaricomycetidae</taxon>
        <taxon>Agaricales</taxon>
        <taxon>Agaricineae</taxon>
        <taxon>Psathyrellaceae</taxon>
        <taxon>Candolleomyces</taxon>
    </lineage>
</organism>
<reference evidence="1 2" key="1">
    <citation type="submission" date="2019-01" db="EMBL/GenBank/DDBJ databases">
        <title>Draft genome sequence of Psathyrella aberdarensis IHI B618.</title>
        <authorList>
            <person name="Buettner E."/>
            <person name="Kellner H."/>
        </authorList>
    </citation>
    <scope>NUCLEOTIDE SEQUENCE [LARGE SCALE GENOMIC DNA]</scope>
    <source>
        <strain evidence="1 2">IHI B618</strain>
    </source>
</reference>
<evidence type="ECO:0000313" key="1">
    <source>
        <dbReference type="EMBL" id="RXW19001.1"/>
    </source>
</evidence>
<keyword evidence="2" id="KW-1185">Reference proteome</keyword>
<proteinExistence type="predicted"/>
<evidence type="ECO:0000313" key="2">
    <source>
        <dbReference type="Proteomes" id="UP000290288"/>
    </source>
</evidence>